<comment type="subcellular location">
    <subcellularLocation>
        <location evidence="7">Membrane</location>
        <topology evidence="7">Single-pass type II membrane protein</topology>
    </subcellularLocation>
</comment>
<dbReference type="SUPFAM" id="SSF51306">
    <property type="entry name" value="LexA/Signal peptidase"/>
    <property type="match status" value="1"/>
</dbReference>
<dbReference type="NCBIfam" id="TIGR02227">
    <property type="entry name" value="sigpep_I_bact"/>
    <property type="match status" value="1"/>
</dbReference>
<dbReference type="PRINTS" id="PR00727">
    <property type="entry name" value="LEADERPTASE"/>
</dbReference>
<comment type="similarity">
    <text evidence="2 7">Belongs to the peptidase S26 family.</text>
</comment>
<dbReference type="OrthoDB" id="9815782at2"/>
<evidence type="ECO:0000256" key="7">
    <source>
        <dbReference type="RuleBase" id="RU362042"/>
    </source>
</evidence>
<dbReference type="GO" id="GO:0010027">
    <property type="term" value="P:thylakoid membrane organization"/>
    <property type="evidence" value="ECO:0007669"/>
    <property type="project" value="TreeGrafter"/>
</dbReference>
<dbReference type="InterPro" id="IPR036286">
    <property type="entry name" value="LexA/Signal_pep-like_sf"/>
</dbReference>
<dbReference type="GO" id="GO:0006465">
    <property type="term" value="P:signal peptide processing"/>
    <property type="evidence" value="ECO:0007669"/>
    <property type="project" value="InterPro"/>
</dbReference>
<keyword evidence="5 7" id="KW-0378">Hydrolase</keyword>
<accession>A0A2G9CD14</accession>
<dbReference type="CDD" id="cd06530">
    <property type="entry name" value="S26_SPase_I"/>
    <property type="match status" value="1"/>
</dbReference>
<gene>
    <name evidence="9" type="primary">lepB</name>
    <name evidence="9" type="ORF">CS062_09300</name>
</gene>
<evidence type="ECO:0000256" key="4">
    <source>
        <dbReference type="ARBA" id="ARBA00019232"/>
    </source>
</evidence>
<keyword evidence="7" id="KW-0645">Protease</keyword>
<name>A0A2G9CD14_9BURK</name>
<evidence type="ECO:0000313" key="10">
    <source>
        <dbReference type="Proteomes" id="UP000231501"/>
    </source>
</evidence>
<dbReference type="PROSITE" id="PS00761">
    <property type="entry name" value="SPASE_I_3"/>
    <property type="match status" value="1"/>
</dbReference>
<feature type="active site" evidence="6">
    <location>
        <position position="38"/>
    </location>
</feature>
<dbReference type="InterPro" id="IPR019757">
    <property type="entry name" value="Pept_S26A_signal_pept_1_Lys-AS"/>
</dbReference>
<dbReference type="PROSITE" id="PS00760">
    <property type="entry name" value="SPASE_I_2"/>
    <property type="match status" value="1"/>
</dbReference>
<dbReference type="GO" id="GO:0016020">
    <property type="term" value="C:membrane"/>
    <property type="evidence" value="ECO:0007669"/>
    <property type="project" value="UniProtKB-SubCell"/>
</dbReference>
<dbReference type="GO" id="GO:0004252">
    <property type="term" value="F:serine-type endopeptidase activity"/>
    <property type="evidence" value="ECO:0007669"/>
    <property type="project" value="InterPro"/>
</dbReference>
<dbReference type="PANTHER" id="PTHR43390:SF1">
    <property type="entry name" value="CHLOROPLAST PROCESSING PEPTIDASE"/>
    <property type="match status" value="1"/>
</dbReference>
<dbReference type="InterPro" id="IPR000223">
    <property type="entry name" value="Pept_S26A_signal_pept_1"/>
</dbReference>
<dbReference type="InterPro" id="IPR019533">
    <property type="entry name" value="Peptidase_S26"/>
</dbReference>
<dbReference type="EMBL" id="PEOG01000020">
    <property type="protein sequence ID" value="PIM53514.1"/>
    <property type="molecule type" value="Genomic_DNA"/>
</dbReference>
<keyword evidence="10" id="KW-1185">Reference proteome</keyword>
<dbReference type="Gene3D" id="2.10.109.10">
    <property type="entry name" value="Umud Fragment, subunit A"/>
    <property type="match status" value="1"/>
</dbReference>
<dbReference type="InterPro" id="IPR019758">
    <property type="entry name" value="Pept_S26A_signal_pept_1_CS"/>
</dbReference>
<evidence type="ECO:0000256" key="6">
    <source>
        <dbReference type="PIRSR" id="PIRSR600223-1"/>
    </source>
</evidence>
<proteinExistence type="inferred from homology"/>
<dbReference type="Proteomes" id="UP000231501">
    <property type="component" value="Unassembled WGS sequence"/>
</dbReference>
<reference evidence="9 10" key="1">
    <citation type="submission" date="2017-11" db="EMBL/GenBank/DDBJ databases">
        <title>Draft genome sequence of Mitsuaria sp. HWN-4.</title>
        <authorList>
            <person name="Gundlapally S.R."/>
        </authorList>
    </citation>
    <scope>NUCLEOTIDE SEQUENCE [LARGE SCALE GENOMIC DNA]</scope>
    <source>
        <strain evidence="9 10">HWN-4</strain>
    </source>
</reference>
<dbReference type="AlphaFoldDB" id="A0A2G9CD14"/>
<organism evidence="9 10">
    <name type="scientific">Roseateles chitinivorans</name>
    <dbReference type="NCBI Taxonomy" id="2917965"/>
    <lineage>
        <taxon>Bacteria</taxon>
        <taxon>Pseudomonadati</taxon>
        <taxon>Pseudomonadota</taxon>
        <taxon>Betaproteobacteria</taxon>
        <taxon>Burkholderiales</taxon>
        <taxon>Sphaerotilaceae</taxon>
        <taxon>Roseateles</taxon>
    </lineage>
</organism>
<evidence type="ECO:0000256" key="5">
    <source>
        <dbReference type="ARBA" id="ARBA00022801"/>
    </source>
</evidence>
<dbReference type="EC" id="3.4.21.89" evidence="3 7"/>
<comment type="catalytic activity">
    <reaction evidence="1 7">
        <text>Cleavage of hydrophobic, N-terminal signal or leader sequences from secreted and periplasmic proteins.</text>
        <dbReference type="EC" id="3.4.21.89"/>
    </reaction>
</comment>
<sequence>MARLREWLRENRGFLLFLVGFLFFRTAIADWNPVPSASMRPTILEGDVVFVERVAYDWKLPLTDISLRRTGEPRRGDVVTFGSPRDGTRLIKRIVAVPGDTVELRGDRLILNGEPATYAPVEEVAETLVPGVAVRGLREIEQWGGQRRVVQFLPEVRARRDFGPVVVPADQFFMMGDNRDNSEDSRFIGFVPRRLIIGQAHRVLVSADITGRWAPRWDRFAAPLR</sequence>
<feature type="domain" description="Peptidase S26" evidence="8">
    <location>
        <begin position="14"/>
        <end position="201"/>
    </location>
</feature>
<evidence type="ECO:0000256" key="3">
    <source>
        <dbReference type="ARBA" id="ARBA00013208"/>
    </source>
</evidence>
<protein>
    <recommendedName>
        <fullName evidence="4 7">Signal peptidase I</fullName>
        <ecNumber evidence="3 7">3.4.21.89</ecNumber>
    </recommendedName>
</protein>
<dbReference type="RefSeq" id="WP_099861378.1">
    <property type="nucleotide sequence ID" value="NZ_PEOG01000020.1"/>
</dbReference>
<dbReference type="PANTHER" id="PTHR43390">
    <property type="entry name" value="SIGNAL PEPTIDASE I"/>
    <property type="match status" value="1"/>
</dbReference>
<evidence type="ECO:0000313" key="9">
    <source>
        <dbReference type="EMBL" id="PIM53514.1"/>
    </source>
</evidence>
<evidence type="ECO:0000259" key="8">
    <source>
        <dbReference type="Pfam" id="PF10502"/>
    </source>
</evidence>
<dbReference type="Pfam" id="PF10502">
    <property type="entry name" value="Peptidase_S26"/>
    <property type="match status" value="1"/>
</dbReference>
<evidence type="ECO:0000256" key="1">
    <source>
        <dbReference type="ARBA" id="ARBA00000677"/>
    </source>
</evidence>
<dbReference type="GO" id="GO:0009003">
    <property type="term" value="F:signal peptidase activity"/>
    <property type="evidence" value="ECO:0007669"/>
    <property type="project" value="UniProtKB-EC"/>
</dbReference>
<evidence type="ECO:0000256" key="2">
    <source>
        <dbReference type="ARBA" id="ARBA00009370"/>
    </source>
</evidence>
<comment type="caution">
    <text evidence="9">The sequence shown here is derived from an EMBL/GenBank/DDBJ whole genome shotgun (WGS) entry which is preliminary data.</text>
</comment>
<feature type="active site" evidence="6">
    <location>
        <position position="92"/>
    </location>
</feature>